<sequence>MTALTRWLGALALAGIAHAAPAAAAATADPAALYGEHCAACHGAERFGAMGPALLPESLERLRAGELDAVLRDGRAATQMPAFAGTLDAAELQGLARWLRAAPAAAPRWDDQAIRASHIVHRAPASLPARPVFSADPQNLFVVVEAGSHHMTVLDGDRLEPIHRLATRFALHGGPKFSRDGRYVYMASRDGWVSKYDLWNLAYVAEIRVGVNTRNVAVSDDGRWVLAGNTLPRTLVLLHADDLSLARVIDVTGRNGGHSRVSAVYDAAPRHSFIAALKDIPEVWELPYADDAGAPLPSSALLRPRAIELDEVLDDFFFDQPYRHILGASRQGGGQVIDLQRGRKVASLALGGMPHLGSGITWQRDGRAVMASPDLGQGRITVIDMQDWHTVATVPTNGPGFFLRSHERTPYAWADAMMSARRDTLQVIDKQSLRVVGSVTPSPGRTAAHVEFTRDGRYALVSLMERDGAIVVYDATTLQEVRRVPMDKPIGKYNVFNKTTRSAAPATERVARSHCRSPTCKHR</sequence>
<dbReference type="InterPro" id="IPR036909">
    <property type="entry name" value="Cyt_c-like_dom_sf"/>
</dbReference>
<evidence type="ECO:0000313" key="8">
    <source>
        <dbReference type="EMBL" id="SOY69211.1"/>
    </source>
</evidence>
<dbReference type="PANTHER" id="PTHR47197:SF3">
    <property type="entry name" value="DIHYDRO-HEME D1 DEHYDROGENASE"/>
    <property type="match status" value="1"/>
</dbReference>
<dbReference type="Pfam" id="PF02239">
    <property type="entry name" value="Cytochrom_D1"/>
    <property type="match status" value="1"/>
</dbReference>
<evidence type="ECO:0000256" key="5">
    <source>
        <dbReference type="SAM" id="MobiDB-lite"/>
    </source>
</evidence>
<evidence type="ECO:0000256" key="1">
    <source>
        <dbReference type="ARBA" id="ARBA00022617"/>
    </source>
</evidence>
<dbReference type="RefSeq" id="WP_116341662.1">
    <property type="nucleotide sequence ID" value="NZ_LT976857.1"/>
</dbReference>
<dbReference type="Proteomes" id="UP000256297">
    <property type="component" value="Chromosome CBM2589_a"/>
</dbReference>
<accession>A0A975XGH0</accession>
<dbReference type="CDD" id="cd20777">
    <property type="entry name" value="8prop_heme-binding_NirN"/>
    <property type="match status" value="1"/>
</dbReference>
<dbReference type="GO" id="GO:0009055">
    <property type="term" value="F:electron transfer activity"/>
    <property type="evidence" value="ECO:0007669"/>
    <property type="project" value="InterPro"/>
</dbReference>
<keyword evidence="2 4" id="KW-0479">Metal-binding</keyword>
<proteinExistence type="predicted"/>
<keyword evidence="6" id="KW-0732">Signal</keyword>
<feature type="signal peptide" evidence="6">
    <location>
        <begin position="1"/>
        <end position="19"/>
    </location>
</feature>
<dbReference type="SUPFAM" id="SSF51004">
    <property type="entry name" value="C-terminal (heme d1) domain of cytochrome cd1-nitrite reductase"/>
    <property type="match status" value="1"/>
</dbReference>
<gene>
    <name evidence="8" type="primary">nirN</name>
    <name evidence="8" type="ORF">CBM2589_A90617</name>
</gene>
<evidence type="ECO:0000256" key="4">
    <source>
        <dbReference type="PROSITE-ProRule" id="PRU00433"/>
    </source>
</evidence>
<feature type="region of interest" description="Disordered" evidence="5">
    <location>
        <begin position="504"/>
        <end position="523"/>
    </location>
</feature>
<dbReference type="InterPro" id="IPR011048">
    <property type="entry name" value="Haem_d1_sf"/>
</dbReference>
<feature type="domain" description="Cytochrome c" evidence="7">
    <location>
        <begin position="25"/>
        <end position="103"/>
    </location>
</feature>
<dbReference type="PROSITE" id="PS51007">
    <property type="entry name" value="CYTC"/>
    <property type="match status" value="1"/>
</dbReference>
<feature type="chain" id="PRO_5037340195" evidence="6">
    <location>
        <begin position="20"/>
        <end position="523"/>
    </location>
</feature>
<comment type="caution">
    <text evidence="8">The sequence shown here is derived from an EMBL/GenBank/DDBJ whole genome shotgun (WGS) entry which is preliminary data.</text>
</comment>
<dbReference type="GO" id="GO:0046872">
    <property type="term" value="F:metal ion binding"/>
    <property type="evidence" value="ECO:0007669"/>
    <property type="project" value="UniProtKB-KW"/>
</dbReference>
<dbReference type="EC" id="1.7.2.1" evidence="8"/>
<dbReference type="InterPro" id="IPR051200">
    <property type="entry name" value="Host-pathogen_enzymatic-act"/>
</dbReference>
<dbReference type="EMBL" id="OFSP01000039">
    <property type="protein sequence ID" value="SOY69211.1"/>
    <property type="molecule type" value="Genomic_DNA"/>
</dbReference>
<dbReference type="PANTHER" id="PTHR47197">
    <property type="entry name" value="PROTEIN NIRF"/>
    <property type="match status" value="1"/>
</dbReference>
<dbReference type="SUPFAM" id="SSF46626">
    <property type="entry name" value="Cytochrome c"/>
    <property type="match status" value="1"/>
</dbReference>
<protein>
    <submittedName>
        <fullName evidence="8">C-type cytochrome</fullName>
        <ecNumber evidence="8">1.7.2.1</ecNumber>
    </submittedName>
</protein>
<keyword evidence="1 4" id="KW-0349">Heme</keyword>
<evidence type="ECO:0000259" key="7">
    <source>
        <dbReference type="PROSITE" id="PS51007"/>
    </source>
</evidence>
<dbReference type="Gene3D" id="1.10.760.10">
    <property type="entry name" value="Cytochrome c-like domain"/>
    <property type="match status" value="1"/>
</dbReference>
<organism evidence="8 9">
    <name type="scientific">Cupriavidus taiwanensis</name>
    <dbReference type="NCBI Taxonomy" id="164546"/>
    <lineage>
        <taxon>Bacteria</taxon>
        <taxon>Pseudomonadati</taxon>
        <taxon>Pseudomonadota</taxon>
        <taxon>Betaproteobacteria</taxon>
        <taxon>Burkholderiales</taxon>
        <taxon>Burkholderiaceae</taxon>
        <taxon>Cupriavidus</taxon>
    </lineage>
</organism>
<evidence type="ECO:0000256" key="2">
    <source>
        <dbReference type="ARBA" id="ARBA00022723"/>
    </source>
</evidence>
<dbReference type="Pfam" id="PF13442">
    <property type="entry name" value="Cytochrome_CBB3"/>
    <property type="match status" value="1"/>
</dbReference>
<dbReference type="InterPro" id="IPR003143">
    <property type="entry name" value="Cyt_cd1_C_sf"/>
</dbReference>
<name>A0A975XGH0_9BURK</name>
<feature type="compositionally biased region" description="Basic residues" evidence="5">
    <location>
        <begin position="512"/>
        <end position="523"/>
    </location>
</feature>
<dbReference type="GO" id="GO:0050421">
    <property type="term" value="F:nitrite reductase (NO-forming) activity"/>
    <property type="evidence" value="ECO:0007669"/>
    <property type="project" value="UniProtKB-EC"/>
</dbReference>
<evidence type="ECO:0000313" key="9">
    <source>
        <dbReference type="Proteomes" id="UP000256297"/>
    </source>
</evidence>
<dbReference type="GO" id="GO:0020037">
    <property type="term" value="F:heme binding"/>
    <property type="evidence" value="ECO:0007669"/>
    <property type="project" value="InterPro"/>
</dbReference>
<keyword evidence="8" id="KW-0560">Oxidoreductase</keyword>
<evidence type="ECO:0000256" key="3">
    <source>
        <dbReference type="ARBA" id="ARBA00023004"/>
    </source>
</evidence>
<keyword evidence="3 4" id="KW-0408">Iron</keyword>
<dbReference type="Gene3D" id="2.140.10.20">
    <property type="entry name" value="C-terminal (heme d1) domain of cytochrome cd1-nitrite reductase"/>
    <property type="match status" value="1"/>
</dbReference>
<dbReference type="InterPro" id="IPR009056">
    <property type="entry name" value="Cyt_c-like_dom"/>
</dbReference>
<reference evidence="8 9" key="1">
    <citation type="submission" date="2018-01" db="EMBL/GenBank/DDBJ databases">
        <authorList>
            <person name="Clerissi C."/>
        </authorList>
    </citation>
    <scope>NUCLEOTIDE SEQUENCE [LARGE SCALE GENOMIC DNA]</scope>
    <source>
        <strain evidence="8">Cupriavidus taiwanensis STM 3521</strain>
    </source>
</reference>
<evidence type="ECO:0000256" key="6">
    <source>
        <dbReference type="SAM" id="SignalP"/>
    </source>
</evidence>
<dbReference type="AlphaFoldDB" id="A0A975XGH0"/>